<dbReference type="AlphaFoldDB" id="A0A3A4B488"/>
<evidence type="ECO:0000313" key="2">
    <source>
        <dbReference type="Proteomes" id="UP000265768"/>
    </source>
</evidence>
<dbReference type="SUPFAM" id="SSF159245">
    <property type="entry name" value="AttH-like"/>
    <property type="match status" value="1"/>
</dbReference>
<organism evidence="1 2">
    <name type="scientific">Bailinhaonella thermotolerans</name>
    <dbReference type="NCBI Taxonomy" id="1070861"/>
    <lineage>
        <taxon>Bacteria</taxon>
        <taxon>Bacillati</taxon>
        <taxon>Actinomycetota</taxon>
        <taxon>Actinomycetes</taxon>
        <taxon>Streptosporangiales</taxon>
        <taxon>Streptosporangiaceae</taxon>
        <taxon>Bailinhaonella</taxon>
    </lineage>
</organism>
<proteinExistence type="predicted"/>
<dbReference type="Proteomes" id="UP000265768">
    <property type="component" value="Unassembled WGS sequence"/>
</dbReference>
<comment type="caution">
    <text evidence="1">The sequence shown here is derived from an EMBL/GenBank/DDBJ whole genome shotgun (WGS) entry which is preliminary data.</text>
</comment>
<accession>A0A3A4B488</accession>
<name>A0A3A4B488_9ACTN</name>
<gene>
    <name evidence="1" type="ORF">D5H75_17415</name>
</gene>
<dbReference type="RefSeq" id="WP_119927498.1">
    <property type="nucleotide sequence ID" value="NZ_QZEY01000005.1"/>
</dbReference>
<reference evidence="1 2" key="1">
    <citation type="submission" date="2018-09" db="EMBL/GenBank/DDBJ databases">
        <title>YIM 75507 draft genome.</title>
        <authorList>
            <person name="Tang S."/>
            <person name="Feng Y."/>
        </authorList>
    </citation>
    <scope>NUCLEOTIDE SEQUENCE [LARGE SCALE GENOMIC DNA]</scope>
    <source>
        <strain evidence="1 2">YIM 75507</strain>
    </source>
</reference>
<dbReference type="EMBL" id="QZEY01000005">
    <property type="protein sequence ID" value="RJL32180.1"/>
    <property type="molecule type" value="Genomic_DNA"/>
</dbReference>
<sequence length="360" mass="40737">MTLSPLDDYPVHQAPQVMRHVATSDRNFYDRYYFNCHPCSDDLMLIVGVGQYPNLGVTDAFACVRRGPLHTVVRASRELGDDRMNTAVGPFRVEVIEGLKRLRVVLEPGEHDLSFDLTWEGSIPATLEPRHHVRWQERVVFDSMRLAQTGRWTGELTVGGETIAVTPDHWWGTRDRSWGVRPVGEPEPPGIMVKNAGTFYWLYAPMQFEDHAILTIIQEDEKGRRVLEEAVRVWNDPEREQEYLGRPEYLPVYAAGTRDVVTATIAYNPPGGKPFEVRATPILPVHLMVGTGYGLEPDWKHGMYQGPGPVVQSVVYDTREPGDAARMWGMVDAVGRFEYDGQVGYGLFEYWALGPHPSFP</sequence>
<protein>
    <submittedName>
        <fullName evidence="1">Uncharacterized protein</fullName>
    </submittedName>
</protein>
<keyword evidence="2" id="KW-1185">Reference proteome</keyword>
<dbReference type="OrthoDB" id="333076at2"/>
<evidence type="ECO:0000313" key="1">
    <source>
        <dbReference type="EMBL" id="RJL32180.1"/>
    </source>
</evidence>